<dbReference type="InterPro" id="IPR001245">
    <property type="entry name" value="Ser-Thr/Tyr_kinase_cat_dom"/>
</dbReference>
<comment type="caution">
    <text evidence="2">The sequence shown here is derived from an EMBL/GenBank/DDBJ whole genome shotgun (WGS) entry which is preliminary data.</text>
</comment>
<dbReference type="HOGENOM" id="CLU_000288_7_34_1"/>
<dbReference type="PROSITE" id="PS50011">
    <property type="entry name" value="PROTEIN_KINASE_DOM"/>
    <property type="match status" value="1"/>
</dbReference>
<evidence type="ECO:0000313" key="2">
    <source>
        <dbReference type="EMBL" id="EXX76907.1"/>
    </source>
</evidence>
<proteinExistence type="predicted"/>
<accession>A0A015K549</accession>
<dbReference type="GO" id="GO:0005737">
    <property type="term" value="C:cytoplasm"/>
    <property type="evidence" value="ECO:0007669"/>
    <property type="project" value="TreeGrafter"/>
</dbReference>
<organism evidence="2 3">
    <name type="scientific">Rhizophagus irregularis (strain DAOM 197198w)</name>
    <name type="common">Glomus intraradices</name>
    <dbReference type="NCBI Taxonomy" id="1432141"/>
    <lineage>
        <taxon>Eukaryota</taxon>
        <taxon>Fungi</taxon>
        <taxon>Fungi incertae sedis</taxon>
        <taxon>Mucoromycota</taxon>
        <taxon>Glomeromycotina</taxon>
        <taxon>Glomeromycetes</taxon>
        <taxon>Glomerales</taxon>
        <taxon>Glomeraceae</taxon>
        <taxon>Rhizophagus</taxon>
    </lineage>
</organism>
<evidence type="ECO:0000313" key="3">
    <source>
        <dbReference type="Proteomes" id="UP000022910"/>
    </source>
</evidence>
<feature type="domain" description="Protein kinase" evidence="1">
    <location>
        <begin position="83"/>
        <end position="350"/>
    </location>
</feature>
<dbReference type="SUPFAM" id="SSF56112">
    <property type="entry name" value="Protein kinase-like (PK-like)"/>
    <property type="match status" value="1"/>
</dbReference>
<dbReference type="Pfam" id="PF07714">
    <property type="entry name" value="PK_Tyr_Ser-Thr"/>
    <property type="match status" value="1"/>
</dbReference>
<evidence type="ECO:0000259" key="1">
    <source>
        <dbReference type="PROSITE" id="PS50011"/>
    </source>
</evidence>
<dbReference type="AlphaFoldDB" id="A0A015K549"/>
<dbReference type="InterPro" id="IPR050167">
    <property type="entry name" value="Ser_Thr_protein_kinase"/>
</dbReference>
<name>A0A015K549_RHIIW</name>
<sequence>METEFSKLNISGGDSNHKNCSYCNKPFTEELWCKECDPFRIMEGWTSGNSVIDKFIKDTMCKPAGWDKKYNYNFLEWVPFDRFTDIKEIGEGGFAKVYSATWIDGKSYYEEQSDGSWKKTEPISKKIALKRLNGSQNMSDKYLNELKIHWEISNKHGLKFYGLTKCPETKEYMMIIEFAYNGNLRSILSNDFNNIMWVDKISHLYSILVDLRDLHELGYCHKDFHSGNILHASPICISDFGLSGPVNEQKSDGKVYGVMPYIAPEVLNGEPYTSSSDIYSVGVVMAEFSSGKPPFYNKKHDLSLALAICNGLRPEFGKGTPEFYKKLAYKCMNANPNERPTANELYNIFIFWRDSTWGSYGEVENFGYKGNEIKAAFEEANKEIPNISTSYEKNSDAVFTSRAFTFSNLLPKPVNSSIITSYVNNEVCDSQLIDLEVSNSIQLRDIDDESKVDDLVN</sequence>
<keyword evidence="3" id="KW-1185">Reference proteome</keyword>
<dbReference type="GO" id="GO:0007165">
    <property type="term" value="P:signal transduction"/>
    <property type="evidence" value="ECO:0007669"/>
    <property type="project" value="TreeGrafter"/>
</dbReference>
<dbReference type="Gene3D" id="1.10.510.10">
    <property type="entry name" value="Transferase(Phosphotransferase) domain 1"/>
    <property type="match status" value="1"/>
</dbReference>
<dbReference type="OrthoDB" id="6718656at2759"/>
<dbReference type="InterPro" id="IPR011009">
    <property type="entry name" value="Kinase-like_dom_sf"/>
</dbReference>
<dbReference type="EMBL" id="JEMT01011776">
    <property type="protein sequence ID" value="EXX76907.1"/>
    <property type="molecule type" value="Genomic_DNA"/>
</dbReference>
<dbReference type="GO" id="GO:0004672">
    <property type="term" value="F:protein kinase activity"/>
    <property type="evidence" value="ECO:0007669"/>
    <property type="project" value="InterPro"/>
</dbReference>
<dbReference type="Proteomes" id="UP000022910">
    <property type="component" value="Unassembled WGS sequence"/>
</dbReference>
<dbReference type="InterPro" id="IPR000719">
    <property type="entry name" value="Prot_kinase_dom"/>
</dbReference>
<dbReference type="PANTHER" id="PTHR23257">
    <property type="entry name" value="SERINE-THREONINE PROTEIN KINASE"/>
    <property type="match status" value="1"/>
</dbReference>
<reference evidence="2 3" key="1">
    <citation type="submission" date="2014-02" db="EMBL/GenBank/DDBJ databases">
        <title>Single nucleus genome sequencing reveals high similarity among nuclei of an endomycorrhizal fungus.</title>
        <authorList>
            <person name="Lin K."/>
            <person name="Geurts R."/>
            <person name="Zhang Z."/>
            <person name="Limpens E."/>
            <person name="Saunders D.G."/>
            <person name="Mu D."/>
            <person name="Pang E."/>
            <person name="Cao H."/>
            <person name="Cha H."/>
            <person name="Lin T."/>
            <person name="Zhou Q."/>
            <person name="Shang Y."/>
            <person name="Li Y."/>
            <person name="Ivanov S."/>
            <person name="Sharma T."/>
            <person name="Velzen R.V."/>
            <person name="Ruijter N.D."/>
            <person name="Aanen D.K."/>
            <person name="Win J."/>
            <person name="Kamoun S."/>
            <person name="Bisseling T."/>
            <person name="Huang S."/>
        </authorList>
    </citation>
    <scope>NUCLEOTIDE SEQUENCE [LARGE SCALE GENOMIC DNA]</scope>
    <source>
        <strain evidence="3">DAOM197198w</strain>
    </source>
</reference>
<gene>
    <name evidence="2" type="ORF">RirG_028610</name>
</gene>
<dbReference type="GO" id="GO:0005524">
    <property type="term" value="F:ATP binding"/>
    <property type="evidence" value="ECO:0007669"/>
    <property type="project" value="InterPro"/>
</dbReference>
<protein>
    <submittedName>
        <fullName evidence="2">Cdc15p</fullName>
    </submittedName>
</protein>